<dbReference type="EMBL" id="JAUHHV010000011">
    <property type="protein sequence ID" value="KAK1406822.1"/>
    <property type="molecule type" value="Genomic_DNA"/>
</dbReference>
<dbReference type="SUPFAM" id="SSF52047">
    <property type="entry name" value="RNI-like"/>
    <property type="match status" value="1"/>
</dbReference>
<accession>A0AAD8JLT6</accession>
<reference evidence="1" key="1">
    <citation type="journal article" date="2023" name="bioRxiv">
        <title>Improved chromosome-level genome assembly for marigold (Tagetes erecta).</title>
        <authorList>
            <person name="Jiang F."/>
            <person name="Yuan L."/>
            <person name="Wang S."/>
            <person name="Wang H."/>
            <person name="Xu D."/>
            <person name="Wang A."/>
            <person name="Fan W."/>
        </authorList>
    </citation>
    <scope>NUCLEOTIDE SEQUENCE</scope>
    <source>
        <strain evidence="1">WSJ</strain>
        <tissue evidence="1">Leaf</tissue>
    </source>
</reference>
<dbReference type="Proteomes" id="UP001229421">
    <property type="component" value="Unassembled WGS sequence"/>
</dbReference>
<dbReference type="Gene3D" id="3.80.10.10">
    <property type="entry name" value="Ribonuclease Inhibitor"/>
    <property type="match status" value="1"/>
</dbReference>
<gene>
    <name evidence="1" type="ORF">QVD17_38430</name>
</gene>
<protein>
    <submittedName>
        <fullName evidence="1">Uncharacterized protein</fullName>
    </submittedName>
</protein>
<dbReference type="InterPro" id="IPR032675">
    <property type="entry name" value="LRR_dom_sf"/>
</dbReference>
<dbReference type="AlphaFoldDB" id="A0AAD8JLT6"/>
<evidence type="ECO:0000313" key="2">
    <source>
        <dbReference type="Proteomes" id="UP001229421"/>
    </source>
</evidence>
<keyword evidence="2" id="KW-1185">Reference proteome</keyword>
<organism evidence="1 2">
    <name type="scientific">Tagetes erecta</name>
    <name type="common">African marigold</name>
    <dbReference type="NCBI Taxonomy" id="13708"/>
    <lineage>
        <taxon>Eukaryota</taxon>
        <taxon>Viridiplantae</taxon>
        <taxon>Streptophyta</taxon>
        <taxon>Embryophyta</taxon>
        <taxon>Tracheophyta</taxon>
        <taxon>Spermatophyta</taxon>
        <taxon>Magnoliopsida</taxon>
        <taxon>eudicotyledons</taxon>
        <taxon>Gunneridae</taxon>
        <taxon>Pentapetalae</taxon>
        <taxon>asterids</taxon>
        <taxon>campanulids</taxon>
        <taxon>Asterales</taxon>
        <taxon>Asteraceae</taxon>
        <taxon>Asteroideae</taxon>
        <taxon>Heliantheae alliance</taxon>
        <taxon>Tageteae</taxon>
        <taxon>Tagetes</taxon>
    </lineage>
</organism>
<name>A0AAD8JLT6_TARER</name>
<evidence type="ECO:0000313" key="1">
    <source>
        <dbReference type="EMBL" id="KAK1406822.1"/>
    </source>
</evidence>
<comment type="caution">
    <text evidence="1">The sequence shown here is derived from an EMBL/GenBank/DDBJ whole genome shotgun (WGS) entry which is preliminary data.</text>
</comment>
<proteinExistence type="predicted"/>
<sequence>MSAKSFPNFKELVLVCYDGFGTSGLAVITTECRHLRVLELIEDEVSDDDVDWISCFPSEDATNLESMCFDCVEAPIKFDALERLVVRSPLLTKLKLNIFVPIGKLYRLILRAPQLTHLGTGSFSPLEIDAQPHQLQADNQEPDYASAFAACRSIVCLSGFRDIVPDYLPTIFPLCVNLTSLNRRCRNCLSTLPGYCT</sequence>